<keyword evidence="2" id="KW-1185">Reference proteome</keyword>
<dbReference type="RefSeq" id="WP_188255484.1">
    <property type="nucleotide sequence ID" value="NZ_JABVCF010000007.1"/>
</dbReference>
<proteinExistence type="predicted"/>
<sequence length="116" mass="12455">MVVVPDASLRDSTAFALEAEGYAVIAVPWLKSLEDLPGWATISGAVVDDKALGFYEGDWMAFPIPAIALMIDGFNPRARWPDHGAVILKPLLGRSLVEVVEDRISAITPTPLPSPT</sequence>
<gene>
    <name evidence="1" type="ORF">KEU06_15100</name>
</gene>
<dbReference type="EMBL" id="JAGWCR010000007">
    <property type="protein sequence ID" value="MBS3649939.1"/>
    <property type="molecule type" value="Genomic_DNA"/>
</dbReference>
<comment type="caution">
    <text evidence="1">The sequence shown here is derived from an EMBL/GenBank/DDBJ whole genome shotgun (WGS) entry which is preliminary data.</text>
</comment>
<name>A0A942I3H2_9HYPH</name>
<evidence type="ECO:0000313" key="1">
    <source>
        <dbReference type="EMBL" id="MBS3649939.1"/>
    </source>
</evidence>
<accession>A0A942I3H2</accession>
<dbReference type="Proteomes" id="UP000680348">
    <property type="component" value="Unassembled WGS sequence"/>
</dbReference>
<reference evidence="1" key="1">
    <citation type="submission" date="2021-04" db="EMBL/GenBank/DDBJ databases">
        <title>Pseudaminobacter soli sp. nov., isolated from paddy soil contaminated by heavy metals.</title>
        <authorList>
            <person name="Zhang K."/>
        </authorList>
    </citation>
    <scope>NUCLEOTIDE SEQUENCE</scope>
    <source>
        <strain evidence="1">19-2017</strain>
    </source>
</reference>
<evidence type="ECO:0000313" key="2">
    <source>
        <dbReference type="Proteomes" id="UP000680348"/>
    </source>
</evidence>
<organism evidence="1 2">
    <name type="scientific">Pseudaminobacter soli</name>
    <name type="common">ex Zhang et al. 2022</name>
    <dbReference type="NCBI Taxonomy" id="2831468"/>
    <lineage>
        <taxon>Bacteria</taxon>
        <taxon>Pseudomonadati</taxon>
        <taxon>Pseudomonadota</taxon>
        <taxon>Alphaproteobacteria</taxon>
        <taxon>Hyphomicrobiales</taxon>
        <taxon>Phyllobacteriaceae</taxon>
        <taxon>Pseudaminobacter</taxon>
    </lineage>
</organism>
<protein>
    <submittedName>
        <fullName evidence="1">Uncharacterized protein</fullName>
    </submittedName>
</protein>
<dbReference type="AlphaFoldDB" id="A0A942I3H2"/>